<dbReference type="SUPFAM" id="SSF52047">
    <property type="entry name" value="RNI-like"/>
    <property type="match status" value="1"/>
</dbReference>
<dbReference type="Proteomes" id="UP000431901">
    <property type="component" value="Unassembled WGS sequence"/>
</dbReference>
<dbReference type="Gene3D" id="3.80.10.10">
    <property type="entry name" value="Ribonuclease Inhibitor"/>
    <property type="match status" value="1"/>
</dbReference>
<evidence type="ECO:0000313" key="1">
    <source>
        <dbReference type="EMBL" id="MXQ66543.1"/>
    </source>
</evidence>
<name>A0A6I4WBR2_9ACTN</name>
<dbReference type="NCBIfam" id="NF038076">
    <property type="entry name" value="fam_STM4015"/>
    <property type="match status" value="1"/>
</dbReference>
<protein>
    <submittedName>
        <fullName evidence="1">Leucine-rich repeat domain-containing protein</fullName>
    </submittedName>
</protein>
<accession>A0A6I4WBR2</accession>
<reference evidence="1 2" key="1">
    <citation type="submission" date="2019-12" db="EMBL/GenBank/DDBJ databases">
        <title>Nocardia macrotermitis sp. nov. and Nocardia aurantia sp. nov., isolated from the gut of the fungus growing-termite Macrotermes natalensis.</title>
        <authorList>
            <person name="Christine B."/>
            <person name="Rene B."/>
        </authorList>
    </citation>
    <scope>NUCLEOTIDE SEQUENCE [LARGE SCALE GENOMIC DNA]</scope>
    <source>
        <strain evidence="1 2">DSM 102126</strain>
    </source>
</reference>
<comment type="caution">
    <text evidence="1">The sequence shown here is derived from an EMBL/GenBank/DDBJ whole genome shotgun (WGS) entry which is preliminary data.</text>
</comment>
<dbReference type="AlphaFoldDB" id="A0A6I4WBR2"/>
<evidence type="ECO:0000313" key="2">
    <source>
        <dbReference type="Proteomes" id="UP000431901"/>
    </source>
</evidence>
<organism evidence="1 2">
    <name type="scientific">Actinomadura rayongensis</name>
    <dbReference type="NCBI Taxonomy" id="1429076"/>
    <lineage>
        <taxon>Bacteria</taxon>
        <taxon>Bacillati</taxon>
        <taxon>Actinomycetota</taxon>
        <taxon>Actinomycetes</taxon>
        <taxon>Streptosporangiales</taxon>
        <taxon>Thermomonosporaceae</taxon>
        <taxon>Actinomadura</taxon>
    </lineage>
</organism>
<dbReference type="InterPro" id="IPR032675">
    <property type="entry name" value="LRR_dom_sf"/>
</dbReference>
<keyword evidence="2" id="KW-1185">Reference proteome</keyword>
<proteinExistence type="predicted"/>
<dbReference type="RefSeq" id="WP_161104732.1">
    <property type="nucleotide sequence ID" value="NZ_JBHLYI010000018.1"/>
</dbReference>
<gene>
    <name evidence="1" type="ORF">GQ466_21220</name>
</gene>
<dbReference type="InterPro" id="IPR047722">
    <property type="entry name" value="STM4015-like"/>
</dbReference>
<dbReference type="EMBL" id="WUTW01000004">
    <property type="protein sequence ID" value="MXQ66543.1"/>
    <property type="molecule type" value="Genomic_DNA"/>
</dbReference>
<dbReference type="OrthoDB" id="9781345at2"/>
<sequence>MNHYDMRTEFAGQIVADFDAGRLPEHGDPAPVPPREAADLAWRVSDEERFRDVWTAFLDQVDTSRVRALIFGAWGLPGDGEEDYPVPLLAEAADRFPALRALFLGEIPPEMSEMSWIEHDDITPLLTVFPALERLEVRGGAGLRLDPVRHDALRTLRFESAGLPAGVVRAVAASDLPALEHLDLWLGTANQSGDATPADLAGLLDGTRLPALRHLGLEDAEIADDLAAALASAPLVAHLESLSLALGALSDPGAEALLTGQPLTHLRKLNLHHHYIGEPLTAKLRAALPGTDVDLSRPRSPSLVGDRAFRFIAVAE</sequence>